<sequence length="561" mass="63666">MKKIKIAKLLCLVLALTMAVTLLAACGGSQPTGSSDTSKASDTAAVSTGAAESTTAAEEEPGWKKDTSPMQLDWYVNETWFDNPKGNLAHELIKEQTGIDINFIVPVGNAGQKLNTMIASNSLPDMVTLGWYEQQVPQLSTDAYTYPLNELADKYDPYFWKVAAPDIVNWYKDKDGNLFGYPCNGNTPDDNTKYNVISNRSFLVRKDIYEAIGKPDMRTPDGFLNALKAAKEKFPKVDNGQSLIPFSGTYFTSIGNNSYEDILLEYLAIPREIDGKFYDTRCGNPHPEYISWLKTFRKAHEMGMMPTDVFVDDRTKIEEKIQQGRYFALFYQWKDAMIPLGQLYTNKPEETYISVDGPANSKLDPPMLSTTGYSGWELTMITKNCKNPDRAIKFMSWGMSEDGQKALYLGREGETYDMVDNKPVIKPEINKMKNSDMATFKKKYNTYGEIWMFNSSMMNLWEPDPGQPFDQYREWAKGKSSHYGVYDNNRPVADSDEGEILAKAENKWGEILPKLLMAKSDEEFDKLWKDYEDYKTSVDYQKALDYQRTKVAENKAKVGAK</sequence>
<dbReference type="STRING" id="1195236.CTER_3256"/>
<evidence type="ECO:0000256" key="2">
    <source>
        <dbReference type="SAM" id="SignalP"/>
    </source>
</evidence>
<keyword evidence="3" id="KW-0813">Transport</keyword>
<dbReference type="PANTHER" id="PTHR43649">
    <property type="entry name" value="ARABINOSE-BINDING PROTEIN-RELATED"/>
    <property type="match status" value="1"/>
</dbReference>
<dbReference type="InterPro" id="IPR050490">
    <property type="entry name" value="Bact_solute-bd_prot1"/>
</dbReference>
<dbReference type="eggNOG" id="COG1653">
    <property type="taxonomic scope" value="Bacteria"/>
</dbReference>
<evidence type="ECO:0000313" key="4">
    <source>
        <dbReference type="Proteomes" id="UP000014155"/>
    </source>
</evidence>
<protein>
    <submittedName>
        <fullName evidence="3">ABC-type sugar transport system, periplasmic component</fullName>
    </submittedName>
</protein>
<reference evidence="3 4" key="1">
    <citation type="journal article" date="2013" name="Genome Announc.">
        <title>Draft Genome Sequence of the Cellulolytic, Mesophilic, Anaerobic Bacterium Clostridium termitidis Strain CT1112 (DSM 5398).</title>
        <authorList>
            <person name="Lal S."/>
            <person name="Ramachandran U."/>
            <person name="Zhang X."/>
            <person name="Munir R."/>
            <person name="Sparling R."/>
            <person name="Levin D.B."/>
        </authorList>
    </citation>
    <scope>NUCLEOTIDE SEQUENCE [LARGE SCALE GENOMIC DNA]</scope>
    <source>
        <strain evidence="3 4">CT1112</strain>
    </source>
</reference>
<name>S0FR97_RUMCE</name>
<feature type="compositionally biased region" description="Low complexity" evidence="1">
    <location>
        <begin position="34"/>
        <end position="56"/>
    </location>
</feature>
<feature type="region of interest" description="Disordered" evidence="1">
    <location>
        <begin position="29"/>
        <end position="68"/>
    </location>
</feature>
<dbReference type="SUPFAM" id="SSF53850">
    <property type="entry name" value="Periplasmic binding protein-like II"/>
    <property type="match status" value="1"/>
</dbReference>
<dbReference type="AlphaFoldDB" id="S0FR97"/>
<dbReference type="PANTHER" id="PTHR43649:SF12">
    <property type="entry name" value="DIACETYLCHITOBIOSE BINDING PROTEIN DASA"/>
    <property type="match status" value="1"/>
</dbReference>
<feature type="chain" id="PRO_5004487055" evidence="2">
    <location>
        <begin position="25"/>
        <end position="561"/>
    </location>
</feature>
<evidence type="ECO:0000313" key="3">
    <source>
        <dbReference type="EMBL" id="EMS71008.1"/>
    </source>
</evidence>
<dbReference type="Proteomes" id="UP000014155">
    <property type="component" value="Unassembled WGS sequence"/>
</dbReference>
<feature type="signal peptide" evidence="2">
    <location>
        <begin position="1"/>
        <end position="24"/>
    </location>
</feature>
<proteinExistence type="predicted"/>
<gene>
    <name evidence="3" type="ORF">CTER_3256</name>
</gene>
<accession>S0FR97</accession>
<dbReference type="PROSITE" id="PS51257">
    <property type="entry name" value="PROKAR_LIPOPROTEIN"/>
    <property type="match status" value="1"/>
</dbReference>
<dbReference type="PATRIC" id="fig|1195236.3.peg.3479"/>
<dbReference type="RefSeq" id="WP_004627264.1">
    <property type="nucleotide sequence ID" value="NZ_AORV01000044.1"/>
</dbReference>
<organism evidence="3 4">
    <name type="scientific">Ruminiclostridium cellobioparum subsp. termitidis CT1112</name>
    <dbReference type="NCBI Taxonomy" id="1195236"/>
    <lineage>
        <taxon>Bacteria</taxon>
        <taxon>Bacillati</taxon>
        <taxon>Bacillota</taxon>
        <taxon>Clostridia</taxon>
        <taxon>Eubacteriales</taxon>
        <taxon>Oscillospiraceae</taxon>
        <taxon>Ruminiclostridium</taxon>
    </lineage>
</organism>
<keyword evidence="4" id="KW-1185">Reference proteome</keyword>
<evidence type="ECO:0000256" key="1">
    <source>
        <dbReference type="SAM" id="MobiDB-lite"/>
    </source>
</evidence>
<keyword evidence="3" id="KW-0762">Sugar transport</keyword>
<keyword evidence="2" id="KW-0732">Signal</keyword>
<dbReference type="EMBL" id="AORV01000044">
    <property type="protein sequence ID" value="EMS71008.1"/>
    <property type="molecule type" value="Genomic_DNA"/>
</dbReference>
<dbReference type="Gene3D" id="3.40.190.10">
    <property type="entry name" value="Periplasmic binding protein-like II"/>
    <property type="match status" value="2"/>
</dbReference>
<comment type="caution">
    <text evidence="3">The sequence shown here is derived from an EMBL/GenBank/DDBJ whole genome shotgun (WGS) entry which is preliminary data.</text>
</comment>